<dbReference type="GO" id="GO:0003676">
    <property type="term" value="F:nucleic acid binding"/>
    <property type="evidence" value="ECO:0007669"/>
    <property type="project" value="InterPro"/>
</dbReference>
<dbReference type="InterPro" id="IPR009027">
    <property type="entry name" value="Ribosomal_bL9/RNase_H1_N"/>
</dbReference>
<dbReference type="SUPFAM" id="SSF55658">
    <property type="entry name" value="L9 N-domain-like"/>
    <property type="match status" value="1"/>
</dbReference>
<dbReference type="InterPro" id="IPR012337">
    <property type="entry name" value="RNaseH-like_sf"/>
</dbReference>
<reference evidence="12 13" key="2">
    <citation type="submission" date="2010-03" db="EMBL/GenBank/DDBJ databases">
        <authorList>
            <person name="Pajon A."/>
        </authorList>
    </citation>
    <scope>NUCLEOTIDE SEQUENCE [LARGE SCALE GENOMIC DNA]</scope>
    <source>
        <strain evidence="12 13">GD/7</strain>
    </source>
</reference>
<dbReference type="CDD" id="cd09277">
    <property type="entry name" value="RNase_HI_bacteria_like"/>
    <property type="match status" value="2"/>
</dbReference>
<dbReference type="Pfam" id="PF01693">
    <property type="entry name" value="Cauli_VI"/>
    <property type="match status" value="1"/>
</dbReference>
<dbReference type="FunFam" id="3.40.970.10:FF:000001">
    <property type="entry name" value="Ribonuclease H1"/>
    <property type="match status" value="1"/>
</dbReference>
<comment type="cofactor">
    <cofactor evidence="2">
        <name>Mg(2+)</name>
        <dbReference type="ChEBI" id="CHEBI:18420"/>
    </cofactor>
</comment>
<dbReference type="KEGG" id="cct:CC1_20960"/>
<dbReference type="InterPro" id="IPR011320">
    <property type="entry name" value="RNase_H1_N"/>
</dbReference>
<dbReference type="PROSITE" id="PS50879">
    <property type="entry name" value="RNASE_H_1"/>
    <property type="match status" value="1"/>
</dbReference>
<dbReference type="PANTHER" id="PTHR10642:SF26">
    <property type="entry name" value="RIBONUCLEASE H1"/>
    <property type="match status" value="1"/>
</dbReference>
<dbReference type="SUPFAM" id="SSF53098">
    <property type="entry name" value="Ribonuclease H-like"/>
    <property type="match status" value="2"/>
</dbReference>
<dbReference type="InterPro" id="IPR002156">
    <property type="entry name" value="RNaseH_domain"/>
</dbReference>
<keyword evidence="8" id="KW-0378">Hydrolase</keyword>
<dbReference type="EC" id="3.1.26.4" evidence="4"/>
<feature type="domain" description="RNase H type-1" evidence="11">
    <location>
        <begin position="71"/>
        <end position="208"/>
    </location>
</feature>
<accession>D4J8Y8</accession>
<sequence length="352" mass="39392">MAKKNYYAVKIGRRTGVFNNWADCAKSVNKYPGAVYQGFAKEEDARAFLSDSSDSEERPISKTPSKKQDSLEPSAYAYVDGSYNVETGVYGYGGFLCIGGQKIILQGNGNEPEMATMHNVAGEVLGCKIAVYEARRRGVKSLTIYYDYLGIEKWATGEWERNKVGTKYYHEIMKDAMKHMTIVFKKVKAHTGIDGNEEADKLAKQAVLSDSSDSEERPIRKTPSTKQKPTELPAYAYVDGSYNAETGVYGYGGFLCIGDQKIILQGNGNAPEMATMHNVAGEVLGCRIAVYEARRCGVKSLTIYYDYLGIEKWATGEWERNKVGTKEYHKIMKDAMKHMTIVFKKSQSSYRH</sequence>
<evidence type="ECO:0000313" key="12">
    <source>
        <dbReference type="EMBL" id="CBK80809.1"/>
    </source>
</evidence>
<proteinExistence type="inferred from homology"/>
<dbReference type="PANTHER" id="PTHR10642">
    <property type="entry name" value="RIBONUCLEASE H1"/>
    <property type="match status" value="1"/>
</dbReference>
<evidence type="ECO:0000256" key="9">
    <source>
        <dbReference type="ARBA" id="ARBA00022842"/>
    </source>
</evidence>
<feature type="compositionally biased region" description="Basic and acidic residues" evidence="10">
    <location>
        <begin position="55"/>
        <end position="68"/>
    </location>
</feature>
<name>D4J8Y8_9FIRM</name>
<dbReference type="HOGENOM" id="CLU_786889_0_0_9"/>
<dbReference type="PATRIC" id="fig|717962.3.peg.1988"/>
<dbReference type="AlphaFoldDB" id="D4J8Y8"/>
<keyword evidence="5" id="KW-0540">Nuclease</keyword>
<dbReference type="STRING" id="717962.CC1_20960"/>
<evidence type="ECO:0000256" key="7">
    <source>
        <dbReference type="ARBA" id="ARBA00022759"/>
    </source>
</evidence>
<reference evidence="12 13" key="1">
    <citation type="submission" date="2010-03" db="EMBL/GenBank/DDBJ databases">
        <title>The genome sequence of Coprococcus catus GD/7.</title>
        <authorList>
            <consortium name="metaHIT consortium -- http://www.metahit.eu/"/>
            <person name="Pajon A."/>
            <person name="Turner K."/>
            <person name="Parkhill J."/>
            <person name="Duncan S."/>
            <person name="Flint H."/>
        </authorList>
    </citation>
    <scope>NUCLEOTIDE SEQUENCE [LARGE SCALE GENOMIC DNA]</scope>
    <source>
        <strain evidence="12 13">GD/7</strain>
    </source>
</reference>
<dbReference type="InterPro" id="IPR037056">
    <property type="entry name" value="RNase_H1_N_sf"/>
</dbReference>
<dbReference type="Gene3D" id="3.30.420.10">
    <property type="entry name" value="Ribonuclease H-like superfamily/Ribonuclease H"/>
    <property type="match status" value="2"/>
</dbReference>
<keyword evidence="9" id="KW-0460">Magnesium</keyword>
<dbReference type="GO" id="GO:0004523">
    <property type="term" value="F:RNA-DNA hybrid ribonuclease activity"/>
    <property type="evidence" value="ECO:0007669"/>
    <property type="project" value="UniProtKB-EC"/>
</dbReference>
<dbReference type="GO" id="GO:0046872">
    <property type="term" value="F:metal ion binding"/>
    <property type="evidence" value="ECO:0007669"/>
    <property type="project" value="UniProtKB-KW"/>
</dbReference>
<dbReference type="RefSeq" id="WP_015514377.1">
    <property type="nucleotide sequence ID" value="NC_021009.1"/>
</dbReference>
<dbReference type="Gene3D" id="3.40.970.10">
    <property type="entry name" value="Ribonuclease H1, N-terminal domain"/>
    <property type="match status" value="1"/>
</dbReference>
<gene>
    <name evidence="12" type="ORF">CC1_20960</name>
</gene>
<evidence type="ECO:0000256" key="4">
    <source>
        <dbReference type="ARBA" id="ARBA00012180"/>
    </source>
</evidence>
<comment type="catalytic activity">
    <reaction evidence="1">
        <text>Endonucleolytic cleavage to 5'-phosphomonoester.</text>
        <dbReference type="EC" id="3.1.26.4"/>
    </reaction>
</comment>
<evidence type="ECO:0000256" key="2">
    <source>
        <dbReference type="ARBA" id="ARBA00001946"/>
    </source>
</evidence>
<dbReference type="Proteomes" id="UP000008798">
    <property type="component" value="Chromosome"/>
</dbReference>
<dbReference type="InterPro" id="IPR036397">
    <property type="entry name" value="RNaseH_sf"/>
</dbReference>
<dbReference type="Pfam" id="PF00075">
    <property type="entry name" value="RNase_H"/>
    <property type="match status" value="1"/>
</dbReference>
<evidence type="ECO:0000256" key="5">
    <source>
        <dbReference type="ARBA" id="ARBA00022722"/>
    </source>
</evidence>
<feature type="region of interest" description="Disordered" evidence="10">
    <location>
        <begin position="206"/>
        <end position="227"/>
    </location>
</feature>
<dbReference type="InterPro" id="IPR050092">
    <property type="entry name" value="RNase_H"/>
</dbReference>
<keyword evidence="7" id="KW-0255">Endonuclease</keyword>
<evidence type="ECO:0000256" key="10">
    <source>
        <dbReference type="SAM" id="MobiDB-lite"/>
    </source>
</evidence>
<evidence type="ECO:0000256" key="1">
    <source>
        <dbReference type="ARBA" id="ARBA00000077"/>
    </source>
</evidence>
<evidence type="ECO:0000259" key="11">
    <source>
        <dbReference type="PROSITE" id="PS50879"/>
    </source>
</evidence>
<protein>
    <recommendedName>
        <fullName evidence="4">ribonuclease H</fullName>
        <ecNumber evidence="4">3.1.26.4</ecNumber>
    </recommendedName>
</protein>
<evidence type="ECO:0000256" key="8">
    <source>
        <dbReference type="ARBA" id="ARBA00022801"/>
    </source>
</evidence>
<dbReference type="GO" id="GO:0043137">
    <property type="term" value="P:DNA replication, removal of RNA primer"/>
    <property type="evidence" value="ECO:0007669"/>
    <property type="project" value="TreeGrafter"/>
</dbReference>
<feature type="region of interest" description="Disordered" evidence="10">
    <location>
        <begin position="48"/>
        <end position="68"/>
    </location>
</feature>
<evidence type="ECO:0000313" key="13">
    <source>
        <dbReference type="Proteomes" id="UP000008798"/>
    </source>
</evidence>
<evidence type="ECO:0000256" key="3">
    <source>
        <dbReference type="ARBA" id="ARBA00005300"/>
    </source>
</evidence>
<evidence type="ECO:0000256" key="6">
    <source>
        <dbReference type="ARBA" id="ARBA00022723"/>
    </source>
</evidence>
<organism evidence="12 13">
    <name type="scientific">Coprococcus catus GD/7</name>
    <dbReference type="NCBI Taxonomy" id="717962"/>
    <lineage>
        <taxon>Bacteria</taxon>
        <taxon>Bacillati</taxon>
        <taxon>Bacillota</taxon>
        <taxon>Clostridia</taxon>
        <taxon>Lachnospirales</taxon>
        <taxon>Lachnospiraceae</taxon>
        <taxon>Coprococcus</taxon>
    </lineage>
</organism>
<comment type="similarity">
    <text evidence="3">Belongs to the RNase H family.</text>
</comment>
<dbReference type="EMBL" id="FP929038">
    <property type="protein sequence ID" value="CBK80809.1"/>
    <property type="molecule type" value="Genomic_DNA"/>
</dbReference>
<keyword evidence="6" id="KW-0479">Metal-binding</keyword>